<dbReference type="InterPro" id="IPR014756">
    <property type="entry name" value="Ig_E-set"/>
</dbReference>
<protein>
    <submittedName>
        <fullName evidence="2">Sulfur compound chelating protein SoxZ</fullName>
    </submittedName>
</protein>
<accession>A0A240E218</accession>
<feature type="domain" description="Sulphur oxidation protein SoxZ" evidence="1">
    <location>
        <begin position="7"/>
        <end position="99"/>
    </location>
</feature>
<proteinExistence type="predicted"/>
<dbReference type="SUPFAM" id="SSF81296">
    <property type="entry name" value="E set domains"/>
    <property type="match status" value="1"/>
</dbReference>
<keyword evidence="3" id="KW-1185">Reference proteome</keyword>
<name>A0A240E218_9BURK</name>
<dbReference type="Pfam" id="PF08770">
    <property type="entry name" value="SoxZ"/>
    <property type="match status" value="1"/>
</dbReference>
<dbReference type="AlphaFoldDB" id="A0A240E218"/>
<evidence type="ECO:0000259" key="1">
    <source>
        <dbReference type="Pfam" id="PF08770"/>
    </source>
</evidence>
<gene>
    <name evidence="2" type="ORF">SAMN06295945_0873</name>
</gene>
<dbReference type="InterPro" id="IPR014880">
    <property type="entry name" value="SoxZ_dom"/>
</dbReference>
<reference evidence="3" key="1">
    <citation type="submission" date="2017-08" db="EMBL/GenBank/DDBJ databases">
        <authorList>
            <person name="Varghese N."/>
            <person name="Submissions S."/>
        </authorList>
    </citation>
    <scope>NUCLEOTIDE SEQUENCE [LARGE SCALE GENOMIC DNA]</scope>
    <source>
        <strain evidence="3">AP-Melu-1000-B4</strain>
    </source>
</reference>
<dbReference type="NCBIfam" id="TIGR04490">
    <property type="entry name" value="SoxZ_true"/>
    <property type="match status" value="1"/>
</dbReference>
<organism evidence="2 3">
    <name type="scientific">Polynucleobacter meluiroseus</name>
    <dbReference type="NCBI Taxonomy" id="1938814"/>
    <lineage>
        <taxon>Bacteria</taxon>
        <taxon>Pseudomonadati</taxon>
        <taxon>Pseudomonadota</taxon>
        <taxon>Betaproteobacteria</taxon>
        <taxon>Burkholderiales</taxon>
        <taxon>Burkholderiaceae</taxon>
        <taxon>Polynucleobacter</taxon>
    </lineage>
</organism>
<dbReference type="Gene3D" id="2.60.40.10">
    <property type="entry name" value="Immunoglobulins"/>
    <property type="match status" value="1"/>
</dbReference>
<sequence>MSDPMRIRAAENNGVVDVKILMKHDMESGQRKDAAGKIIPAWFITTVNVKAQGKDVFTADLGSAVSKDPFLNFKYKGAKGDKIVVSWVDTRGDKRTDETTAA</sequence>
<evidence type="ECO:0000313" key="2">
    <source>
        <dbReference type="EMBL" id="SNX28541.1"/>
    </source>
</evidence>
<dbReference type="Proteomes" id="UP000218069">
    <property type="component" value="Unassembled WGS sequence"/>
</dbReference>
<dbReference type="OrthoDB" id="9795530at2"/>
<dbReference type="RefSeq" id="WP_096672706.1">
    <property type="nucleotide sequence ID" value="NZ_OANS01000002.1"/>
</dbReference>
<dbReference type="EMBL" id="OANS01000002">
    <property type="protein sequence ID" value="SNX28541.1"/>
    <property type="molecule type" value="Genomic_DNA"/>
</dbReference>
<evidence type="ECO:0000313" key="3">
    <source>
        <dbReference type="Proteomes" id="UP000218069"/>
    </source>
</evidence>
<dbReference type="InterPro" id="IPR030995">
    <property type="entry name" value="SoxZ"/>
</dbReference>
<dbReference type="InterPro" id="IPR013783">
    <property type="entry name" value="Ig-like_fold"/>
</dbReference>